<dbReference type="Proteomes" id="UP001732700">
    <property type="component" value="Chromosome 3C"/>
</dbReference>
<name>A0ACD5VP68_AVESA</name>
<organism evidence="1 2">
    <name type="scientific">Avena sativa</name>
    <name type="common">Oat</name>
    <dbReference type="NCBI Taxonomy" id="4498"/>
    <lineage>
        <taxon>Eukaryota</taxon>
        <taxon>Viridiplantae</taxon>
        <taxon>Streptophyta</taxon>
        <taxon>Embryophyta</taxon>
        <taxon>Tracheophyta</taxon>
        <taxon>Spermatophyta</taxon>
        <taxon>Magnoliopsida</taxon>
        <taxon>Liliopsida</taxon>
        <taxon>Poales</taxon>
        <taxon>Poaceae</taxon>
        <taxon>BOP clade</taxon>
        <taxon>Pooideae</taxon>
        <taxon>Poodae</taxon>
        <taxon>Poeae</taxon>
        <taxon>Poeae Chloroplast Group 1 (Aveneae type)</taxon>
        <taxon>Aveninae</taxon>
        <taxon>Avena</taxon>
    </lineage>
</organism>
<evidence type="ECO:0000313" key="1">
    <source>
        <dbReference type="EnsemblPlants" id="AVESA.00010b.r2.3CG0464130.1.CDS"/>
    </source>
</evidence>
<protein>
    <submittedName>
        <fullName evidence="1">Uncharacterized protein</fullName>
    </submittedName>
</protein>
<evidence type="ECO:0000313" key="2">
    <source>
        <dbReference type="Proteomes" id="UP001732700"/>
    </source>
</evidence>
<accession>A0ACD5VP68</accession>
<dbReference type="EnsemblPlants" id="AVESA.00010b.r2.3CG0464130.1">
    <property type="protein sequence ID" value="AVESA.00010b.r2.3CG0464130.1.CDS"/>
    <property type="gene ID" value="AVESA.00010b.r2.3CG0464130"/>
</dbReference>
<reference evidence="1" key="2">
    <citation type="submission" date="2025-09" db="UniProtKB">
        <authorList>
            <consortium name="EnsemblPlants"/>
        </authorList>
    </citation>
    <scope>IDENTIFICATION</scope>
</reference>
<reference evidence="1" key="1">
    <citation type="submission" date="2021-05" db="EMBL/GenBank/DDBJ databases">
        <authorList>
            <person name="Scholz U."/>
            <person name="Mascher M."/>
            <person name="Fiebig A."/>
        </authorList>
    </citation>
    <scope>NUCLEOTIDE SEQUENCE [LARGE SCALE GENOMIC DNA]</scope>
</reference>
<sequence>MNPKILDAGIPPQNREVGHCVVLPHTIYRYMAPEWNTTGRTSTKSDIFSFGVILLEMVTGRGMYFDWCNGKMNQNGISYVWDKWKAGLIADMADASLGQSYPRNEMRNCVHIGLLCLQRDQKLRPDASAVMQALDTSCPTSLPTPSIPYGLVY</sequence>
<proteinExistence type="predicted"/>
<keyword evidence="2" id="KW-1185">Reference proteome</keyword>